<evidence type="ECO:0000313" key="3">
    <source>
        <dbReference type="EMBL" id="KAK2145057.1"/>
    </source>
</evidence>
<keyword evidence="2" id="KW-0233">DNA recombination</keyword>
<sequence>MPAVVSFIAFCFKKDYASSSITSALSAVSYIHKMHNLNDPTATFVVRKLLHGAAKLMPSCDQRAPVTTVILHDLVRSAPHISICYYNSVLTSAMYLLAFHAFLRIGEMAATSTAQSSCVLQLNQISLSSDKCTVVFHSYKHYQGPPVSLVIPAHADSSFCPIKAIRAYLAVRRNAPGPLFIFPGGTPVTTTFFGDQLKKSLAWAGLSSECYKGHSLRIGAATTAAI</sequence>
<gene>
    <name evidence="3" type="ORF">NP493_4043g00001</name>
</gene>
<keyword evidence="1" id="KW-0238">DNA-binding</keyword>
<proteinExistence type="predicted"/>
<dbReference type="Gene3D" id="1.10.443.10">
    <property type="entry name" value="Intergrase catalytic core"/>
    <property type="match status" value="1"/>
</dbReference>
<dbReference type="InterPro" id="IPR013762">
    <property type="entry name" value="Integrase-like_cat_sf"/>
</dbReference>
<dbReference type="GO" id="GO:0006310">
    <property type="term" value="P:DNA recombination"/>
    <property type="evidence" value="ECO:0007669"/>
    <property type="project" value="UniProtKB-KW"/>
</dbReference>
<reference evidence="3" key="1">
    <citation type="journal article" date="2023" name="Mol. Biol. Evol.">
        <title>Third-Generation Sequencing Reveals the Adaptive Role of the Epigenome in Three Deep-Sea Polychaetes.</title>
        <authorList>
            <person name="Perez M."/>
            <person name="Aroh O."/>
            <person name="Sun Y."/>
            <person name="Lan Y."/>
            <person name="Juniper S.K."/>
            <person name="Young C.R."/>
            <person name="Angers B."/>
            <person name="Qian P.Y."/>
        </authorList>
    </citation>
    <scope>NUCLEOTIDE SEQUENCE</scope>
    <source>
        <strain evidence="3">R07B-5</strain>
    </source>
</reference>
<dbReference type="InterPro" id="IPR011010">
    <property type="entry name" value="DNA_brk_join_enz"/>
</dbReference>
<keyword evidence="4" id="KW-1185">Reference proteome</keyword>
<organism evidence="3 4">
    <name type="scientific">Ridgeia piscesae</name>
    <name type="common">Tubeworm</name>
    <dbReference type="NCBI Taxonomy" id="27915"/>
    <lineage>
        <taxon>Eukaryota</taxon>
        <taxon>Metazoa</taxon>
        <taxon>Spiralia</taxon>
        <taxon>Lophotrochozoa</taxon>
        <taxon>Annelida</taxon>
        <taxon>Polychaeta</taxon>
        <taxon>Sedentaria</taxon>
        <taxon>Canalipalpata</taxon>
        <taxon>Sabellida</taxon>
        <taxon>Siboglinidae</taxon>
        <taxon>Ridgeia</taxon>
    </lineage>
</organism>
<dbReference type="InterPro" id="IPR010998">
    <property type="entry name" value="Integrase_recombinase_N"/>
</dbReference>
<accession>A0AAD9MTC3</accession>
<dbReference type="AlphaFoldDB" id="A0AAD9MTC3"/>
<dbReference type="PANTHER" id="PTHR34605">
    <property type="entry name" value="PHAGE_INTEGRASE DOMAIN-CONTAINING PROTEIN"/>
    <property type="match status" value="1"/>
</dbReference>
<evidence type="ECO:0008006" key="5">
    <source>
        <dbReference type="Google" id="ProtNLM"/>
    </source>
</evidence>
<dbReference type="SUPFAM" id="SSF56349">
    <property type="entry name" value="DNA breaking-rejoining enzymes"/>
    <property type="match status" value="1"/>
</dbReference>
<dbReference type="PANTHER" id="PTHR34605:SF3">
    <property type="entry name" value="P CELL-TYPE AGGLUTINATION PROTEIN MAP4-LIKE-RELATED"/>
    <property type="match status" value="1"/>
</dbReference>
<evidence type="ECO:0000313" key="4">
    <source>
        <dbReference type="Proteomes" id="UP001209878"/>
    </source>
</evidence>
<comment type="caution">
    <text evidence="3">The sequence shown here is derived from an EMBL/GenBank/DDBJ whole genome shotgun (WGS) entry which is preliminary data.</text>
</comment>
<evidence type="ECO:0000256" key="2">
    <source>
        <dbReference type="ARBA" id="ARBA00023172"/>
    </source>
</evidence>
<evidence type="ECO:0000256" key="1">
    <source>
        <dbReference type="ARBA" id="ARBA00023125"/>
    </source>
</evidence>
<dbReference type="InterPro" id="IPR052925">
    <property type="entry name" value="Phage_Integrase-like_Recomb"/>
</dbReference>
<dbReference type="GO" id="GO:0003677">
    <property type="term" value="F:DNA binding"/>
    <property type="evidence" value="ECO:0007669"/>
    <property type="project" value="UniProtKB-KW"/>
</dbReference>
<dbReference type="Gene3D" id="1.10.150.130">
    <property type="match status" value="1"/>
</dbReference>
<protein>
    <recommendedName>
        <fullName evidence="5">Tyr recombinase domain-containing protein</fullName>
    </recommendedName>
</protein>
<dbReference type="EMBL" id="JAODUO010004030">
    <property type="protein sequence ID" value="KAK2145057.1"/>
    <property type="molecule type" value="Genomic_DNA"/>
</dbReference>
<dbReference type="Proteomes" id="UP001209878">
    <property type="component" value="Unassembled WGS sequence"/>
</dbReference>
<dbReference type="GO" id="GO:0015074">
    <property type="term" value="P:DNA integration"/>
    <property type="evidence" value="ECO:0007669"/>
    <property type="project" value="InterPro"/>
</dbReference>
<name>A0AAD9MTC3_RIDPI</name>
<dbReference type="SUPFAM" id="SSF47823">
    <property type="entry name" value="lambda integrase-like, N-terminal domain"/>
    <property type="match status" value="1"/>
</dbReference>